<sequence>MNKLLLCGALLTGLSVHSQTTLFQDDFESGSGNWTLNSNDMSGASTSNHWVVNNSYTGGSGSMVCFGVPINFTIVTTPAQPGGISNANGKYMHISSLAGEGSGVTNANFIASDGFCNFDESNFVKMTNALSTIGYSNVTLSFWELIGGESGSVTGEIYYSLDNGSSWILKTGGINNVTTWTSTSLADAAWDNVSSLKIAFRFLNTAGSSPVDPAFAIDELKITGTAAASAAVATGAITSTNYCSNTSANISVPFTATGTVNAGNVYTAQLSSSTGSFAAPTAIGTLTSSATGTLSIPATIPSGLPVGTGYRIRVDASDPATVGTDNGTDLTIAAPPTVTIGSVPANGTICSGSSASLTASGATVFGWSPAGSLSSATGPNVTATPTATQVYTVIGTNANGCSNSATFTVTVQSCAGLEEATSGEFEIYPNPATQSLNVHVGELKGLQSVSVLDLSGRTVLSFQSVLNAIDISSLESGKYFLVIMHESGASAKAFVKE</sequence>
<evidence type="ECO:0000313" key="5">
    <source>
        <dbReference type="Proteomes" id="UP000316008"/>
    </source>
</evidence>
<evidence type="ECO:0000313" key="4">
    <source>
        <dbReference type="EMBL" id="TSJ46596.1"/>
    </source>
</evidence>
<dbReference type="RefSeq" id="WP_144332133.1">
    <property type="nucleotide sequence ID" value="NZ_VLPL01000002.1"/>
</dbReference>
<dbReference type="Pfam" id="PF18962">
    <property type="entry name" value="Por_Secre_tail"/>
    <property type="match status" value="1"/>
</dbReference>
<dbReference type="AlphaFoldDB" id="A0A556N314"/>
<organism evidence="4 5">
    <name type="scientific">Fluviicola chungangensis</name>
    <dbReference type="NCBI Taxonomy" id="2597671"/>
    <lineage>
        <taxon>Bacteria</taxon>
        <taxon>Pseudomonadati</taxon>
        <taxon>Bacteroidota</taxon>
        <taxon>Flavobacteriia</taxon>
        <taxon>Flavobacteriales</taxon>
        <taxon>Crocinitomicaceae</taxon>
        <taxon>Fluviicola</taxon>
    </lineage>
</organism>
<dbReference type="NCBIfam" id="TIGR04183">
    <property type="entry name" value="Por_Secre_tail"/>
    <property type="match status" value="1"/>
</dbReference>
<evidence type="ECO:0000256" key="2">
    <source>
        <dbReference type="SAM" id="SignalP"/>
    </source>
</evidence>
<feature type="chain" id="PRO_5022035874" evidence="2">
    <location>
        <begin position="19"/>
        <end position="497"/>
    </location>
</feature>
<reference evidence="4 5" key="1">
    <citation type="submission" date="2019-07" db="EMBL/GenBank/DDBJ databases">
        <authorList>
            <person name="Huq M.A."/>
        </authorList>
    </citation>
    <scope>NUCLEOTIDE SEQUENCE [LARGE SCALE GENOMIC DNA]</scope>
    <source>
        <strain evidence="4 5">MAH-3</strain>
    </source>
</reference>
<feature type="domain" description="Secretion system C-terminal sorting" evidence="3">
    <location>
        <begin position="427"/>
        <end position="492"/>
    </location>
</feature>
<keyword evidence="1 2" id="KW-0732">Signal</keyword>
<protein>
    <submittedName>
        <fullName evidence="4">T9SS type A sorting domain-containing protein</fullName>
    </submittedName>
</protein>
<dbReference type="EMBL" id="VLPL01000002">
    <property type="protein sequence ID" value="TSJ46596.1"/>
    <property type="molecule type" value="Genomic_DNA"/>
</dbReference>
<feature type="signal peptide" evidence="2">
    <location>
        <begin position="1"/>
        <end position="18"/>
    </location>
</feature>
<dbReference type="InterPro" id="IPR026444">
    <property type="entry name" value="Secre_tail"/>
</dbReference>
<dbReference type="OrthoDB" id="9805017at2"/>
<keyword evidence="5" id="KW-1185">Reference proteome</keyword>
<accession>A0A556N314</accession>
<comment type="caution">
    <text evidence="4">The sequence shown here is derived from an EMBL/GenBank/DDBJ whole genome shotgun (WGS) entry which is preliminary data.</text>
</comment>
<name>A0A556N314_9FLAO</name>
<evidence type="ECO:0000259" key="3">
    <source>
        <dbReference type="Pfam" id="PF18962"/>
    </source>
</evidence>
<dbReference type="Proteomes" id="UP000316008">
    <property type="component" value="Unassembled WGS sequence"/>
</dbReference>
<proteinExistence type="predicted"/>
<gene>
    <name evidence="4" type="ORF">FO442_05405</name>
</gene>
<evidence type="ECO:0000256" key="1">
    <source>
        <dbReference type="ARBA" id="ARBA00022729"/>
    </source>
</evidence>